<dbReference type="InterPro" id="IPR018170">
    <property type="entry name" value="Aldo/ket_reductase_CS"/>
</dbReference>
<feature type="active site" description="Proton donor" evidence="4">
    <location>
        <position position="55"/>
    </location>
</feature>
<dbReference type="PIRSF" id="PIRSF000097">
    <property type="entry name" value="AKR"/>
    <property type="match status" value="1"/>
</dbReference>
<proteinExistence type="inferred from homology"/>
<dbReference type="PROSITE" id="PS00062">
    <property type="entry name" value="ALDOKETO_REDUCTASE_2"/>
    <property type="match status" value="1"/>
</dbReference>
<dbReference type="InterPro" id="IPR020471">
    <property type="entry name" value="AKR"/>
</dbReference>
<dbReference type="PANTHER" id="PTHR43827">
    <property type="entry name" value="2,5-DIKETO-D-GLUCONIC ACID REDUCTASE"/>
    <property type="match status" value="1"/>
</dbReference>
<dbReference type="Gene3D" id="3.20.20.100">
    <property type="entry name" value="NADP-dependent oxidoreductase domain"/>
    <property type="match status" value="1"/>
</dbReference>
<dbReference type="PROSITE" id="PS00798">
    <property type="entry name" value="ALDOKETO_REDUCTASE_1"/>
    <property type="match status" value="1"/>
</dbReference>
<evidence type="ECO:0000259" key="7">
    <source>
        <dbReference type="Pfam" id="PF00248"/>
    </source>
</evidence>
<accession>A0A1T4YJN4</accession>
<dbReference type="RefSeq" id="WP_078715367.1">
    <property type="nucleotide sequence ID" value="NZ_FUYG01000011.1"/>
</dbReference>
<dbReference type="Pfam" id="PF00248">
    <property type="entry name" value="Aldo_ket_red"/>
    <property type="match status" value="1"/>
</dbReference>
<dbReference type="AlphaFoldDB" id="A0A1T4YJN4"/>
<dbReference type="EMBL" id="FUYG01000011">
    <property type="protein sequence ID" value="SKB02034.1"/>
    <property type="molecule type" value="Genomic_DNA"/>
</dbReference>
<keyword evidence="3" id="KW-0560">Oxidoreductase</keyword>
<organism evidence="8 9">
    <name type="scientific">Agreia bicolorata</name>
    <dbReference type="NCBI Taxonomy" id="110935"/>
    <lineage>
        <taxon>Bacteria</taxon>
        <taxon>Bacillati</taxon>
        <taxon>Actinomycetota</taxon>
        <taxon>Actinomycetes</taxon>
        <taxon>Micrococcales</taxon>
        <taxon>Microbacteriaceae</taxon>
        <taxon>Agreia</taxon>
    </lineage>
</organism>
<dbReference type="PANTHER" id="PTHR43827:SF3">
    <property type="entry name" value="NADP-DEPENDENT OXIDOREDUCTASE DOMAIN-CONTAINING PROTEIN"/>
    <property type="match status" value="1"/>
</dbReference>
<evidence type="ECO:0000256" key="1">
    <source>
        <dbReference type="ARBA" id="ARBA00007905"/>
    </source>
</evidence>
<feature type="binding site" evidence="5">
    <location>
        <position position="113"/>
    </location>
    <ligand>
        <name>substrate</name>
    </ligand>
</feature>
<gene>
    <name evidence="8" type="ORF">SAMN06295879_3415</name>
</gene>
<dbReference type="SUPFAM" id="SSF51430">
    <property type="entry name" value="NAD(P)-linked oxidoreductase"/>
    <property type="match status" value="1"/>
</dbReference>
<evidence type="ECO:0000256" key="4">
    <source>
        <dbReference type="PIRSR" id="PIRSR000097-1"/>
    </source>
</evidence>
<protein>
    <submittedName>
        <fullName evidence="8">2,5-diketo-D-gluconate reductase A</fullName>
    </submittedName>
</protein>
<name>A0A1T4YJN4_9MICO</name>
<dbReference type="FunFam" id="3.20.20.100:FF:000015">
    <property type="entry name" value="Oxidoreductase, aldo/keto reductase family"/>
    <property type="match status" value="1"/>
</dbReference>
<dbReference type="GO" id="GO:0016616">
    <property type="term" value="F:oxidoreductase activity, acting on the CH-OH group of donors, NAD or NADP as acceptor"/>
    <property type="evidence" value="ECO:0007669"/>
    <property type="project" value="UniProtKB-ARBA"/>
</dbReference>
<dbReference type="PRINTS" id="PR00069">
    <property type="entry name" value="ALDKETRDTASE"/>
</dbReference>
<dbReference type="Proteomes" id="UP000189735">
    <property type="component" value="Unassembled WGS sequence"/>
</dbReference>
<comment type="similarity">
    <text evidence="1">Belongs to the aldo/keto reductase family.</text>
</comment>
<keyword evidence="2" id="KW-0521">NADP</keyword>
<evidence type="ECO:0000256" key="3">
    <source>
        <dbReference type="ARBA" id="ARBA00023002"/>
    </source>
</evidence>
<dbReference type="InterPro" id="IPR023210">
    <property type="entry name" value="NADP_OxRdtase_dom"/>
</dbReference>
<feature type="domain" description="NADP-dependent oxidoreductase" evidence="7">
    <location>
        <begin position="28"/>
        <end position="265"/>
    </location>
</feature>
<evidence type="ECO:0000256" key="2">
    <source>
        <dbReference type="ARBA" id="ARBA00022857"/>
    </source>
</evidence>
<sequence length="278" mass="30933">MTTSESSVPTITLNDGNTIPQLGFGVFKVDPDKTSRVVSEAFEVGYRHIDTAKIYGNEEGVGHAIKTSGIDRDELFITTKLWNADQGYESGLDAFEKSLGRLQLDYVDLYLIHWPAPANDNYVEAWKALEKIRESGRAKSIGVSNFTVEHLTRLLGETDVVPAVNQIELHPEFQQRDITAFGREHGIATEAWSPLAHGALLKDPNVQAIADAHGKSLAQVILRWHIQLGNIIFPKSNNRDRIVENFEIFDFELSDAEQQSITALEKDGRVGGHPDEVN</sequence>
<evidence type="ECO:0000256" key="6">
    <source>
        <dbReference type="PIRSR" id="PIRSR000097-3"/>
    </source>
</evidence>
<evidence type="ECO:0000256" key="5">
    <source>
        <dbReference type="PIRSR" id="PIRSR000097-2"/>
    </source>
</evidence>
<reference evidence="9" key="1">
    <citation type="submission" date="2017-02" db="EMBL/GenBank/DDBJ databases">
        <authorList>
            <person name="Varghese N."/>
            <person name="Submissions S."/>
        </authorList>
    </citation>
    <scope>NUCLEOTIDE SEQUENCE [LARGE SCALE GENOMIC DNA]</scope>
    <source>
        <strain evidence="9">VKM Ac-2052</strain>
    </source>
</reference>
<feature type="site" description="Lowers pKa of active site Tyr" evidence="6">
    <location>
        <position position="80"/>
    </location>
</feature>
<evidence type="ECO:0000313" key="8">
    <source>
        <dbReference type="EMBL" id="SKB02034.1"/>
    </source>
</evidence>
<dbReference type="InterPro" id="IPR036812">
    <property type="entry name" value="NAD(P)_OxRdtase_dom_sf"/>
</dbReference>
<evidence type="ECO:0000313" key="9">
    <source>
        <dbReference type="Proteomes" id="UP000189735"/>
    </source>
</evidence>